<proteinExistence type="predicted"/>
<keyword evidence="6 13" id="KW-0418">Kinase</keyword>
<dbReference type="Proteomes" id="UP001501746">
    <property type="component" value="Unassembled WGS sequence"/>
</dbReference>
<dbReference type="EC" id="2.7.13.3" evidence="2"/>
<evidence type="ECO:0000256" key="1">
    <source>
        <dbReference type="ARBA" id="ARBA00000085"/>
    </source>
</evidence>
<dbReference type="SUPFAM" id="SSF55874">
    <property type="entry name" value="ATPase domain of HSP90 chaperone/DNA topoisomerase II/histidine kinase"/>
    <property type="match status" value="1"/>
</dbReference>
<keyword evidence="9" id="KW-0812">Transmembrane</keyword>
<dbReference type="PANTHER" id="PTHR24421">
    <property type="entry name" value="NITRATE/NITRITE SENSOR PROTEIN NARX-RELATED"/>
    <property type="match status" value="1"/>
</dbReference>
<dbReference type="InterPro" id="IPR055558">
    <property type="entry name" value="DUF7134"/>
</dbReference>
<feature type="domain" description="Histidine kinase/HSP90-like ATPase" evidence="10">
    <location>
        <begin position="320"/>
        <end position="414"/>
    </location>
</feature>
<feature type="transmembrane region" description="Helical" evidence="9">
    <location>
        <begin position="21"/>
        <end position="43"/>
    </location>
</feature>
<dbReference type="PANTHER" id="PTHR24421:SF10">
    <property type="entry name" value="NITRATE_NITRITE SENSOR PROTEIN NARQ"/>
    <property type="match status" value="1"/>
</dbReference>
<dbReference type="Gene3D" id="1.20.5.1930">
    <property type="match status" value="1"/>
</dbReference>
<name>A0ABN2MH80_9MICO</name>
<keyword evidence="3" id="KW-0597">Phosphoprotein</keyword>
<evidence type="ECO:0000256" key="7">
    <source>
        <dbReference type="ARBA" id="ARBA00022840"/>
    </source>
</evidence>
<keyword evidence="8" id="KW-0902">Two-component regulatory system</keyword>
<evidence type="ECO:0000313" key="14">
    <source>
        <dbReference type="Proteomes" id="UP001501746"/>
    </source>
</evidence>
<feature type="transmembrane region" description="Helical" evidence="9">
    <location>
        <begin position="49"/>
        <end position="66"/>
    </location>
</feature>
<dbReference type="Pfam" id="PF23539">
    <property type="entry name" value="DUF7134"/>
    <property type="match status" value="1"/>
</dbReference>
<dbReference type="InterPro" id="IPR003594">
    <property type="entry name" value="HATPase_dom"/>
</dbReference>
<feature type="domain" description="DUF7134" evidence="12">
    <location>
        <begin position="10"/>
        <end position="179"/>
    </location>
</feature>
<keyword evidence="9" id="KW-0472">Membrane</keyword>
<protein>
    <recommendedName>
        <fullName evidence="2">histidine kinase</fullName>
        <ecNumber evidence="2">2.7.13.3</ecNumber>
    </recommendedName>
</protein>
<dbReference type="Pfam" id="PF07730">
    <property type="entry name" value="HisKA_3"/>
    <property type="match status" value="1"/>
</dbReference>
<feature type="transmembrane region" description="Helical" evidence="9">
    <location>
        <begin position="114"/>
        <end position="135"/>
    </location>
</feature>
<dbReference type="CDD" id="cd16917">
    <property type="entry name" value="HATPase_UhpB-NarQ-NarX-like"/>
    <property type="match status" value="1"/>
</dbReference>
<sequence length="423" mass="44707">MDARRLGPFRRYLAQHPRAADVALALCFLIPSLTNGLLVLAGATQGPAWRGWGLVAVALAGGALLLRRRYEPLLVAAGVTALGVASIALFHDSGSLELAAAFTIYAVAATRPPWLAWSVLGAQAMALLVAATLFLSEVPVPSARPAEFDSSTSVGPLSSVLIVGQLIAIALGTGVRGRRQHIADLVDRANALARDRERRSQLAVAAERERIAHEMHDVVAHSLTVMVALAEGARAASGKDPARSEEALSALTETGRFALGDMRRVLGVLRDPEEEAPLAPARAIALDDLLGRFRAAGLPVRLVLSGEVPPPSVPARCTADRIVQEALTNALRYAPDAAVVVVELRRRDERARGGRDWLDVVIADQGSPRGGPSRRGIGTGRGIIGMRERAAIHGGSLTAGPDGDGWRVHAALRLDDDTEDTTR</sequence>
<dbReference type="GO" id="GO:0016301">
    <property type="term" value="F:kinase activity"/>
    <property type="evidence" value="ECO:0007669"/>
    <property type="project" value="UniProtKB-KW"/>
</dbReference>
<keyword evidence="14" id="KW-1185">Reference proteome</keyword>
<comment type="catalytic activity">
    <reaction evidence="1">
        <text>ATP + protein L-histidine = ADP + protein N-phospho-L-histidine.</text>
        <dbReference type="EC" id="2.7.13.3"/>
    </reaction>
</comment>
<dbReference type="InterPro" id="IPR050482">
    <property type="entry name" value="Sensor_HK_TwoCompSys"/>
</dbReference>
<dbReference type="Gene3D" id="3.30.565.10">
    <property type="entry name" value="Histidine kinase-like ATPase, C-terminal domain"/>
    <property type="match status" value="1"/>
</dbReference>
<feature type="domain" description="Signal transduction histidine kinase subgroup 3 dimerisation and phosphoacceptor" evidence="11">
    <location>
        <begin position="207"/>
        <end position="273"/>
    </location>
</feature>
<dbReference type="EMBL" id="BAAANK010000001">
    <property type="protein sequence ID" value="GAA1823026.1"/>
    <property type="molecule type" value="Genomic_DNA"/>
</dbReference>
<evidence type="ECO:0000256" key="5">
    <source>
        <dbReference type="ARBA" id="ARBA00022741"/>
    </source>
</evidence>
<evidence type="ECO:0000256" key="3">
    <source>
        <dbReference type="ARBA" id="ARBA00022553"/>
    </source>
</evidence>
<organism evidence="13 14">
    <name type="scientific">Agromyces salentinus</name>
    <dbReference type="NCBI Taxonomy" id="269421"/>
    <lineage>
        <taxon>Bacteria</taxon>
        <taxon>Bacillati</taxon>
        <taxon>Actinomycetota</taxon>
        <taxon>Actinomycetes</taxon>
        <taxon>Micrococcales</taxon>
        <taxon>Microbacteriaceae</taxon>
        <taxon>Agromyces</taxon>
    </lineage>
</organism>
<evidence type="ECO:0000259" key="11">
    <source>
        <dbReference type="Pfam" id="PF07730"/>
    </source>
</evidence>
<dbReference type="InterPro" id="IPR036890">
    <property type="entry name" value="HATPase_C_sf"/>
</dbReference>
<accession>A0ABN2MH80</accession>
<feature type="transmembrane region" description="Helical" evidence="9">
    <location>
        <begin position="73"/>
        <end position="94"/>
    </location>
</feature>
<dbReference type="InterPro" id="IPR011712">
    <property type="entry name" value="Sig_transdc_His_kin_sub3_dim/P"/>
</dbReference>
<evidence type="ECO:0000256" key="8">
    <source>
        <dbReference type="ARBA" id="ARBA00023012"/>
    </source>
</evidence>
<reference evidence="13 14" key="1">
    <citation type="journal article" date="2019" name="Int. J. Syst. Evol. Microbiol.">
        <title>The Global Catalogue of Microorganisms (GCM) 10K type strain sequencing project: providing services to taxonomists for standard genome sequencing and annotation.</title>
        <authorList>
            <consortium name="The Broad Institute Genomics Platform"/>
            <consortium name="The Broad Institute Genome Sequencing Center for Infectious Disease"/>
            <person name="Wu L."/>
            <person name="Ma J."/>
        </authorList>
    </citation>
    <scope>NUCLEOTIDE SEQUENCE [LARGE SCALE GENOMIC DNA]</scope>
    <source>
        <strain evidence="13 14">JCM 14323</strain>
    </source>
</reference>
<keyword evidence="4" id="KW-0808">Transferase</keyword>
<dbReference type="RefSeq" id="WP_157425753.1">
    <property type="nucleotide sequence ID" value="NZ_BAAANK010000001.1"/>
</dbReference>
<evidence type="ECO:0000313" key="13">
    <source>
        <dbReference type="EMBL" id="GAA1823026.1"/>
    </source>
</evidence>
<comment type="caution">
    <text evidence="13">The sequence shown here is derived from an EMBL/GenBank/DDBJ whole genome shotgun (WGS) entry which is preliminary data.</text>
</comment>
<evidence type="ECO:0000256" key="2">
    <source>
        <dbReference type="ARBA" id="ARBA00012438"/>
    </source>
</evidence>
<evidence type="ECO:0000256" key="4">
    <source>
        <dbReference type="ARBA" id="ARBA00022679"/>
    </source>
</evidence>
<keyword evidence="9" id="KW-1133">Transmembrane helix</keyword>
<evidence type="ECO:0000256" key="6">
    <source>
        <dbReference type="ARBA" id="ARBA00022777"/>
    </source>
</evidence>
<evidence type="ECO:0000256" key="9">
    <source>
        <dbReference type="SAM" id="Phobius"/>
    </source>
</evidence>
<keyword evidence="7" id="KW-0067">ATP-binding</keyword>
<gene>
    <name evidence="13" type="ORF">GCM10009750_01890</name>
</gene>
<evidence type="ECO:0000259" key="10">
    <source>
        <dbReference type="Pfam" id="PF02518"/>
    </source>
</evidence>
<evidence type="ECO:0000259" key="12">
    <source>
        <dbReference type="Pfam" id="PF23539"/>
    </source>
</evidence>
<keyword evidence="5" id="KW-0547">Nucleotide-binding</keyword>
<dbReference type="Pfam" id="PF02518">
    <property type="entry name" value="HATPase_c"/>
    <property type="match status" value="1"/>
</dbReference>